<reference evidence="5" key="2">
    <citation type="submission" date="2012-11" db="EMBL/GenBank/DDBJ databases">
        <authorList>
            <person name="Kuo A."/>
            <person name="Curtis B.A."/>
            <person name="Tanifuji G."/>
            <person name="Burki F."/>
            <person name="Gruber A."/>
            <person name="Irimia M."/>
            <person name="Maruyama S."/>
            <person name="Arias M.C."/>
            <person name="Ball S.G."/>
            <person name="Gile G.H."/>
            <person name="Hirakawa Y."/>
            <person name="Hopkins J.F."/>
            <person name="Rensing S.A."/>
            <person name="Schmutz J."/>
            <person name="Symeonidi A."/>
            <person name="Elias M."/>
            <person name="Eveleigh R.J."/>
            <person name="Herman E.K."/>
            <person name="Klute M.J."/>
            <person name="Nakayama T."/>
            <person name="Obornik M."/>
            <person name="Reyes-Prieto A."/>
            <person name="Armbrust E.V."/>
            <person name="Aves S.J."/>
            <person name="Beiko R.G."/>
            <person name="Coutinho P."/>
            <person name="Dacks J.B."/>
            <person name="Durnford D.G."/>
            <person name="Fast N.M."/>
            <person name="Green B.R."/>
            <person name="Grisdale C."/>
            <person name="Hempe F."/>
            <person name="Henrissat B."/>
            <person name="Hoppner M.P."/>
            <person name="Ishida K.-I."/>
            <person name="Kim E."/>
            <person name="Koreny L."/>
            <person name="Kroth P.G."/>
            <person name="Liu Y."/>
            <person name="Malik S.-B."/>
            <person name="Maier U.G."/>
            <person name="McRose D."/>
            <person name="Mock T."/>
            <person name="Neilson J.A."/>
            <person name="Onodera N.T."/>
            <person name="Poole A.M."/>
            <person name="Pritham E.J."/>
            <person name="Richards T.A."/>
            <person name="Rocap G."/>
            <person name="Roy S.W."/>
            <person name="Sarai C."/>
            <person name="Schaack S."/>
            <person name="Shirato S."/>
            <person name="Slamovits C.H."/>
            <person name="Spencer D.F."/>
            <person name="Suzuki S."/>
            <person name="Worden A.Z."/>
            <person name="Zauner S."/>
            <person name="Barry K."/>
            <person name="Bell C."/>
            <person name="Bharti A.K."/>
            <person name="Crow J.A."/>
            <person name="Grimwood J."/>
            <person name="Kramer R."/>
            <person name="Lindquist E."/>
            <person name="Lucas S."/>
            <person name="Salamov A."/>
            <person name="McFadden G.I."/>
            <person name="Lane C.E."/>
            <person name="Keeling P.J."/>
            <person name="Gray M.W."/>
            <person name="Grigoriev I.V."/>
            <person name="Archibald J.M."/>
        </authorList>
    </citation>
    <scope>NUCLEOTIDE SEQUENCE</scope>
    <source>
        <strain evidence="5">CCMP2712</strain>
    </source>
</reference>
<dbReference type="EMBL" id="JH992982">
    <property type="protein sequence ID" value="EKX49278.1"/>
    <property type="molecule type" value="Genomic_DNA"/>
</dbReference>
<dbReference type="RefSeq" id="XP_005836258.1">
    <property type="nucleotide sequence ID" value="XM_005836201.1"/>
</dbReference>
<evidence type="ECO:0000256" key="1">
    <source>
        <dbReference type="PROSITE-ProRule" id="PRU00087"/>
    </source>
</evidence>
<dbReference type="EnsemblProtists" id="EKX49278">
    <property type="protein sequence ID" value="EKX49278"/>
    <property type="gene ID" value="GUITHDRAFT_135976"/>
</dbReference>
<accession>L1JMJ9</accession>
<dbReference type="PaxDb" id="55529-EKX49278"/>
<sequence length="1868" mass="198869">MLYLALCPYAAIQANDILEFEFNVSNLGSVQSSPSISINGSGVVAYALANMTTFSNLTAFGVPDGSSALYLIEPYFVVKKIKQDTVSYLQPNNITIVLQVNCDVPQQSFITITGLYQTNTPTNPSLSIIAPVSVFASTADWDASGILIISVVQDGMTIGTNFSIIVPLVNPLLGQDSPVINISCVIDTTFANAPIPPSNMEKDLGNLAPLLVNNFVYAYIQQSTPSSGAVNTLTVSIQARASLTVSENTKITISGLVGSDTPSTSNLKLVDTQNSDSTLIFGDSCEWINNVSTQMLILTVIADSQAGTMYSFSFNLTNGVTGQNEPAIQVWASGDSSPGTTMSIPTSKNLRPMRIGKFNVKTLTQNTPVSGALNTIYFIFSVNVDLSTGDAVMTVGNLSGAIATSPISLNYGLIGARADTRFWDGSQYRRGLWTTNTLTLLQYGTFWADTTYSLQFSVTNPTYAQEPPDVTVSVSGPIAIATVLALKTGLTIKGVVRGSDTLRVLVPEFVTAIIAQSTCLSGASNYLYVTLQTNINLENVDGASITIKPLTGAKAASPVTLLPVTNGNSAELLFQDASGNVGYGLWGCTSCAFETLYLTIGSGLIMQTGVQYAFKAEIRNPRPDEWTLPQEYAVEAPVSITANGAFASFASKTMQVVQESRDGITNGSLPLKVVVPSFVTKIVGQASASQNSSNSLTFTLQISVDVTRNSSILISNMNGLLIETDLVQLSSPTNLSSDFVGAEIFSGSRNLEVAETGGWEAASSSLSLFFVNGSLANQTIVFSVHGRNQEQGQQPQVLSILLTIEHGTYDSAIGPEAMLSSTGDAAPLLIAQFLSASSWQSNASAAAANTISVSFSTSASLLQGGVLLVSGLNGTDPDKTVVSTIEGNASAFLSLHAFDWSRSTLILNVTNNSMAGDVYVFSFSVNNSLQGQAPPSLFVSTTGTLNILPHAVTQAAGNAATLLIARWLRAEISQNNSLAGEENLLTIEFEVNVNLNSDSVISISGLGNLGLSLYFPLLQDSSSSVGSQLLTGDKYANTAGTGSYVGGNVVFYVRRGLVLEARTVYSLSFKVVNPSVVQQAQHVSIQVTGTLSIPQQAMNVLSAMDNQPGVVNKVSTPRFSSPVAVTCISRCLIFIRSSTQGAAIFYTLDESLPSNASSLYSGPFYVSSTTRVCAVAVKEGLEDSDVANSSTFYVQASSPVFVSQASSNRSDAFQLSIFCSTSQSSIYYRLLYPQTSPATFDSSFLSYSSPILAPSDATIESFCNKTGLLASSSSYWPLVQYDFAQASQQLGTYVDAICASKSLVHADDQLDFATAGQTLRFFIVANDELGKVVNLVFNDSLPWNITMYPKTSYLIPTVQGRVSYPLKGLVRPFETIGEGGASSPTAGYFVGTISPVLSGDHKVFVQLGMQDVLGSPFLVSVLPAPAVCGSRSTLVGYGLTFAALIPYRNTFFIEARDEFGNMRPGQLPDDRLFASFLVRTQFAYQQSPDCNQSACRGCSALETSGCSSYAPPFLGFSAGGLTPPWRGAISTIAVKILPQLQEPSSSLSSCLTSDQSERQVLSELGKGSIPASIISTETPRPVRTFTSCTPDCFTWGWCTPPTTSGTAQPDALLPNDLKTVGKFGLSDFADSTLETIGNLTWANESFVIRLHGMMTMKRKTSQAKSFRWSNISTSDRVKVWVDNSLIIDQWTSLSSVQPSAYYKFFDLSFPYDVFIEWKIPHPTPNTSAELQLSDAVEELRHCQSCQGSHRVLRQVCMGGSVNLTGSCVNHTACNCSDTGELYCDGISTAQEATCSCLGPNSGSSCAADADCTGGGSCTPLYESFPSYRIFSPYELVGSPYRLNFSPAISSASFCCENILNNNITCPTL</sequence>
<evidence type="ECO:0000259" key="2">
    <source>
        <dbReference type="Pfam" id="PF13290"/>
    </source>
</evidence>
<evidence type="ECO:0000313" key="3">
    <source>
        <dbReference type="EMBL" id="EKX49278.1"/>
    </source>
</evidence>
<dbReference type="Pfam" id="PF13290">
    <property type="entry name" value="CHB_HEX_C_1"/>
    <property type="match status" value="1"/>
</dbReference>
<dbReference type="OrthoDB" id="10688828at2759"/>
<organism evidence="3">
    <name type="scientific">Guillardia theta (strain CCMP2712)</name>
    <name type="common">Cryptophyte</name>
    <dbReference type="NCBI Taxonomy" id="905079"/>
    <lineage>
        <taxon>Eukaryota</taxon>
        <taxon>Cryptophyceae</taxon>
        <taxon>Pyrenomonadales</taxon>
        <taxon>Geminigeraceae</taxon>
        <taxon>Guillardia</taxon>
    </lineage>
</organism>
<dbReference type="Proteomes" id="UP000011087">
    <property type="component" value="Unassembled WGS sequence"/>
</dbReference>
<dbReference type="InterPro" id="IPR017868">
    <property type="entry name" value="Filamin/ABP280_repeat-like"/>
</dbReference>
<evidence type="ECO:0000313" key="4">
    <source>
        <dbReference type="EnsemblProtists" id="EKX49278"/>
    </source>
</evidence>
<dbReference type="PROSITE" id="PS50194">
    <property type="entry name" value="FILAMIN_REPEAT"/>
    <property type="match status" value="1"/>
</dbReference>
<reference evidence="4" key="3">
    <citation type="submission" date="2015-06" db="UniProtKB">
        <authorList>
            <consortium name="EnsemblProtists"/>
        </authorList>
    </citation>
    <scope>IDENTIFICATION</scope>
</reference>
<dbReference type="KEGG" id="gtt:GUITHDRAFT_135976"/>
<keyword evidence="5" id="KW-1185">Reference proteome</keyword>
<protein>
    <recommendedName>
        <fullName evidence="2">GH29D-like beta-sandwich domain-containing protein</fullName>
    </recommendedName>
</protein>
<dbReference type="HOGENOM" id="CLU_236499_0_0_1"/>
<name>L1JMJ9_GUITC</name>
<feature type="repeat" description="Filamin" evidence="1">
    <location>
        <begin position="1387"/>
        <end position="1421"/>
    </location>
</feature>
<dbReference type="GeneID" id="17305945"/>
<reference evidence="3 5" key="1">
    <citation type="journal article" date="2012" name="Nature">
        <title>Algal genomes reveal evolutionary mosaicism and the fate of nucleomorphs.</title>
        <authorList>
            <consortium name="DOE Joint Genome Institute"/>
            <person name="Curtis B.A."/>
            <person name="Tanifuji G."/>
            <person name="Burki F."/>
            <person name="Gruber A."/>
            <person name="Irimia M."/>
            <person name="Maruyama S."/>
            <person name="Arias M.C."/>
            <person name="Ball S.G."/>
            <person name="Gile G.H."/>
            <person name="Hirakawa Y."/>
            <person name="Hopkins J.F."/>
            <person name="Kuo A."/>
            <person name="Rensing S.A."/>
            <person name="Schmutz J."/>
            <person name="Symeonidi A."/>
            <person name="Elias M."/>
            <person name="Eveleigh R.J."/>
            <person name="Herman E.K."/>
            <person name="Klute M.J."/>
            <person name="Nakayama T."/>
            <person name="Obornik M."/>
            <person name="Reyes-Prieto A."/>
            <person name="Armbrust E.V."/>
            <person name="Aves S.J."/>
            <person name="Beiko R.G."/>
            <person name="Coutinho P."/>
            <person name="Dacks J.B."/>
            <person name="Durnford D.G."/>
            <person name="Fast N.M."/>
            <person name="Green B.R."/>
            <person name="Grisdale C.J."/>
            <person name="Hempel F."/>
            <person name="Henrissat B."/>
            <person name="Hoppner M.P."/>
            <person name="Ishida K."/>
            <person name="Kim E."/>
            <person name="Koreny L."/>
            <person name="Kroth P.G."/>
            <person name="Liu Y."/>
            <person name="Malik S.B."/>
            <person name="Maier U.G."/>
            <person name="McRose D."/>
            <person name="Mock T."/>
            <person name="Neilson J.A."/>
            <person name="Onodera N.T."/>
            <person name="Poole A.M."/>
            <person name="Pritham E.J."/>
            <person name="Richards T.A."/>
            <person name="Rocap G."/>
            <person name="Roy S.W."/>
            <person name="Sarai C."/>
            <person name="Schaack S."/>
            <person name="Shirato S."/>
            <person name="Slamovits C.H."/>
            <person name="Spencer D.F."/>
            <person name="Suzuki S."/>
            <person name="Worden A.Z."/>
            <person name="Zauner S."/>
            <person name="Barry K."/>
            <person name="Bell C."/>
            <person name="Bharti A.K."/>
            <person name="Crow J.A."/>
            <person name="Grimwood J."/>
            <person name="Kramer R."/>
            <person name="Lindquist E."/>
            <person name="Lucas S."/>
            <person name="Salamov A."/>
            <person name="McFadden G.I."/>
            <person name="Lane C.E."/>
            <person name="Keeling P.J."/>
            <person name="Gray M.W."/>
            <person name="Grigoriev I.V."/>
            <person name="Archibald J.M."/>
        </authorList>
    </citation>
    <scope>NUCLEOTIDE SEQUENCE</scope>
    <source>
        <strain evidence="3 5">CCMP2712</strain>
    </source>
</reference>
<proteinExistence type="predicted"/>
<evidence type="ECO:0000313" key="5">
    <source>
        <dbReference type="Proteomes" id="UP000011087"/>
    </source>
</evidence>
<dbReference type="InterPro" id="IPR059177">
    <property type="entry name" value="GH29D-like_dom"/>
</dbReference>
<feature type="domain" description="GH29D-like beta-sandwich" evidence="2">
    <location>
        <begin position="1135"/>
        <end position="1187"/>
    </location>
</feature>
<gene>
    <name evidence="3" type="ORF">GUITHDRAFT_135976</name>
</gene>